<evidence type="ECO:0000313" key="1">
    <source>
        <dbReference type="EMBL" id="KAI7949301.1"/>
    </source>
</evidence>
<protein>
    <submittedName>
        <fullName evidence="1">Uncharacterized protein</fullName>
    </submittedName>
</protein>
<accession>A0ACC0EB91</accession>
<reference evidence="2" key="2">
    <citation type="journal article" date="2018" name="Mol. Plant Microbe Interact.">
        <title>Genome sequence resources for the wheat stripe rust pathogen (Puccinia striiformis f. sp. tritici) and the barley stripe rust pathogen (Puccinia striiformis f. sp. hordei).</title>
        <authorList>
            <person name="Xia C."/>
            <person name="Wang M."/>
            <person name="Yin C."/>
            <person name="Cornejo O.E."/>
            <person name="Hulbert S.H."/>
            <person name="Chen X."/>
        </authorList>
    </citation>
    <scope>NUCLEOTIDE SEQUENCE [LARGE SCALE GENOMIC DNA]</scope>
    <source>
        <strain evidence="2">93-210</strain>
    </source>
</reference>
<name>A0ACC0EB91_9BASI</name>
<reference evidence="2" key="1">
    <citation type="journal article" date="2018" name="BMC Genomics">
        <title>Genomic insights into host adaptation between the wheat stripe rust pathogen (Puccinia striiformis f. sp. tritici) and the barley stripe rust pathogen (Puccinia striiformis f. sp. hordei).</title>
        <authorList>
            <person name="Xia C."/>
            <person name="Wang M."/>
            <person name="Yin C."/>
            <person name="Cornejo O.E."/>
            <person name="Hulbert S.H."/>
            <person name="Chen X."/>
        </authorList>
    </citation>
    <scope>NUCLEOTIDE SEQUENCE [LARGE SCALE GENOMIC DNA]</scope>
    <source>
        <strain evidence="2">93-210</strain>
    </source>
</reference>
<proteinExistence type="predicted"/>
<comment type="caution">
    <text evidence="1">The sequence shown here is derived from an EMBL/GenBank/DDBJ whole genome shotgun (WGS) entry which is preliminary data.</text>
</comment>
<sequence length="100" mass="10627">MQSTNPEIIRPDFSVRVTPQRTNQPSVQSAPSTPLSSVAFISADMSHTPFGSPSVPNPSPGANICPPLPNFPTVSNPMKTTPLFADTGFKTDNHPQDPPS</sequence>
<keyword evidence="2" id="KW-1185">Reference proteome</keyword>
<reference evidence="1 2" key="3">
    <citation type="journal article" date="2022" name="Microbiol. Spectr.">
        <title>Folding features and dynamics of 3D genome architecture in plant fungal pathogens.</title>
        <authorList>
            <person name="Xia C."/>
        </authorList>
    </citation>
    <scope>NUCLEOTIDE SEQUENCE [LARGE SCALE GENOMIC DNA]</scope>
    <source>
        <strain evidence="1 2">93-210</strain>
    </source>
</reference>
<gene>
    <name evidence="1" type="ORF">MJO28_008122</name>
</gene>
<dbReference type="EMBL" id="CM045872">
    <property type="protein sequence ID" value="KAI7949301.1"/>
    <property type="molecule type" value="Genomic_DNA"/>
</dbReference>
<organism evidence="1 2">
    <name type="scientific">Puccinia striiformis f. sp. tritici</name>
    <dbReference type="NCBI Taxonomy" id="168172"/>
    <lineage>
        <taxon>Eukaryota</taxon>
        <taxon>Fungi</taxon>
        <taxon>Dikarya</taxon>
        <taxon>Basidiomycota</taxon>
        <taxon>Pucciniomycotina</taxon>
        <taxon>Pucciniomycetes</taxon>
        <taxon>Pucciniales</taxon>
        <taxon>Pucciniaceae</taxon>
        <taxon>Puccinia</taxon>
    </lineage>
</organism>
<dbReference type="Proteomes" id="UP001060170">
    <property type="component" value="Chromosome 8"/>
</dbReference>
<evidence type="ECO:0000313" key="2">
    <source>
        <dbReference type="Proteomes" id="UP001060170"/>
    </source>
</evidence>